<evidence type="ECO:0000259" key="1">
    <source>
        <dbReference type="Pfam" id="PF09356"/>
    </source>
</evidence>
<feature type="domain" description="Bacteriophage phiJL001 Gp84 C-terminal" evidence="1">
    <location>
        <begin position="193"/>
        <end position="270"/>
    </location>
</feature>
<accession>A0A937D6F0</accession>
<dbReference type="Pfam" id="PF09356">
    <property type="entry name" value="Phage_BR0599"/>
    <property type="match status" value="1"/>
</dbReference>
<gene>
    <name evidence="2" type="ORF">JI739_05255</name>
</gene>
<dbReference type="AlphaFoldDB" id="A0A937D6F0"/>
<dbReference type="RefSeq" id="WP_201682758.1">
    <property type="nucleotide sequence ID" value="NZ_JAEQNA010000001.1"/>
</dbReference>
<protein>
    <submittedName>
        <fullName evidence="2">DUF2163 domain-containing protein</fullName>
    </submittedName>
</protein>
<evidence type="ECO:0000313" key="2">
    <source>
        <dbReference type="EMBL" id="MBL0419751.1"/>
    </source>
</evidence>
<dbReference type="Proteomes" id="UP000613011">
    <property type="component" value="Unassembled WGS sequence"/>
</dbReference>
<reference evidence="2" key="1">
    <citation type="submission" date="2021-01" db="EMBL/GenBank/DDBJ databases">
        <title>Ramlibacter sp. strain AW1 16S ribosomal RNA gene Genome sequencing and assembly.</title>
        <authorList>
            <person name="Kang M."/>
        </authorList>
    </citation>
    <scope>NUCLEOTIDE SEQUENCE</scope>
    <source>
        <strain evidence="2">AW1</strain>
    </source>
</reference>
<sequence length="279" mass="29691">MKAMSAALKAHYALGTTTLATCWKATLTDGTVVAATSLDRDLVFDGVTYLATASYTPTNIESTAELNPDNLEVAGFLASPAITEADVQSGRWDYAAIELFEVNYTDLSMGKNVLRAGTLGEVRAGRATFTAELRGLMQAYSRTIVRLTTKDCTADLGDARCKVALAAFTVSGVVESVSGNRVIMDLARTEAANWFTAGKLTFTSGLNAGLSMEVKQSGTGQIALHQVMPFTIAAGDTYTLYAGCTKRFAEDCQTKFANGVNFRGFPHLPGSKVYAGPDR</sequence>
<dbReference type="Pfam" id="PF09931">
    <property type="entry name" value="Phage_phiJL001_Gp84_N"/>
    <property type="match status" value="1"/>
</dbReference>
<organism evidence="2 3">
    <name type="scientific">Ramlibacter aurantiacus</name>
    <dbReference type="NCBI Taxonomy" id="2801330"/>
    <lineage>
        <taxon>Bacteria</taxon>
        <taxon>Pseudomonadati</taxon>
        <taxon>Pseudomonadota</taxon>
        <taxon>Betaproteobacteria</taxon>
        <taxon>Burkholderiales</taxon>
        <taxon>Comamonadaceae</taxon>
        <taxon>Ramlibacter</taxon>
    </lineage>
</organism>
<dbReference type="InterPro" id="IPR018964">
    <property type="entry name" value="Phage_phiJL001_Gp84_C"/>
</dbReference>
<comment type="caution">
    <text evidence="2">The sequence shown here is derived from an EMBL/GenBank/DDBJ whole genome shotgun (WGS) entry which is preliminary data.</text>
</comment>
<keyword evidence="3" id="KW-1185">Reference proteome</keyword>
<proteinExistence type="predicted"/>
<dbReference type="EMBL" id="JAEQNA010000001">
    <property type="protein sequence ID" value="MBL0419751.1"/>
    <property type="molecule type" value="Genomic_DNA"/>
</dbReference>
<dbReference type="NCBIfam" id="TIGR02218">
    <property type="entry name" value="phg_TIGR02218"/>
    <property type="match status" value="1"/>
</dbReference>
<name>A0A937D6F0_9BURK</name>
<dbReference type="InterPro" id="IPR011928">
    <property type="entry name" value="Phage_phiJL001_Gp84"/>
</dbReference>
<evidence type="ECO:0000313" key="3">
    <source>
        <dbReference type="Proteomes" id="UP000613011"/>
    </source>
</evidence>